<evidence type="ECO:0000313" key="1">
    <source>
        <dbReference type="EMBL" id="VTS01248.1"/>
    </source>
</evidence>
<dbReference type="KEGG" id="gms:SOIL9_79130"/>
<protein>
    <submittedName>
        <fullName evidence="1">Uncharacterized protein</fullName>
    </submittedName>
</protein>
<dbReference type="Proteomes" id="UP000464178">
    <property type="component" value="Chromosome"/>
</dbReference>
<keyword evidence="2" id="KW-1185">Reference proteome</keyword>
<proteinExistence type="predicted"/>
<dbReference type="AlphaFoldDB" id="A0A6P2DKS3"/>
<dbReference type="EMBL" id="LR593886">
    <property type="protein sequence ID" value="VTS01248.1"/>
    <property type="molecule type" value="Genomic_DNA"/>
</dbReference>
<gene>
    <name evidence="1" type="ORF">SOIL9_79130</name>
</gene>
<sequence length="85" mass="9738">MFGQFVPEAVFEACRGAFEEAHRGDEEYQREVARTGDVFADRERFHTAVAALTTRISLPDTSREVEEFNIFADDTVEIYLYAPDN</sequence>
<reference evidence="1 2" key="1">
    <citation type="submission" date="2019-05" db="EMBL/GenBank/DDBJ databases">
        <authorList>
            <consortium name="Science for Life Laboratories"/>
        </authorList>
    </citation>
    <scope>NUCLEOTIDE SEQUENCE [LARGE SCALE GENOMIC DNA]</scope>
    <source>
        <strain evidence="1">Soil9</strain>
    </source>
</reference>
<organism evidence="1 2">
    <name type="scientific">Gemmata massiliana</name>
    <dbReference type="NCBI Taxonomy" id="1210884"/>
    <lineage>
        <taxon>Bacteria</taxon>
        <taxon>Pseudomonadati</taxon>
        <taxon>Planctomycetota</taxon>
        <taxon>Planctomycetia</taxon>
        <taxon>Gemmatales</taxon>
        <taxon>Gemmataceae</taxon>
        <taxon>Gemmata</taxon>
    </lineage>
</organism>
<evidence type="ECO:0000313" key="2">
    <source>
        <dbReference type="Proteomes" id="UP000464178"/>
    </source>
</evidence>
<accession>A0A6P2DKS3</accession>
<name>A0A6P2DKS3_9BACT</name>